<accession>A0A6I2TYP6</accession>
<dbReference type="GO" id="GO:0016301">
    <property type="term" value="F:kinase activity"/>
    <property type="evidence" value="ECO:0007669"/>
    <property type="project" value="UniProtKB-KW"/>
</dbReference>
<comment type="caution">
    <text evidence="6">The sequence shown here is derived from an EMBL/GenBank/DDBJ whole genome shotgun (WGS) entry which is preliminary data.</text>
</comment>
<dbReference type="Proteomes" id="UP000431913">
    <property type="component" value="Unassembled WGS sequence"/>
</dbReference>
<evidence type="ECO:0008006" key="8">
    <source>
        <dbReference type="Google" id="ProtNLM"/>
    </source>
</evidence>
<comment type="similarity">
    <text evidence="1">Belongs to the FGGY kinase family.</text>
</comment>
<evidence type="ECO:0000313" key="6">
    <source>
        <dbReference type="EMBL" id="MST90417.1"/>
    </source>
</evidence>
<sequence>MGGTQIQAHEAAGRCIAVLDVGTTAVKACLFSPSLELLACSVQEYALRTQGERVEADAAQYKAAARAGLADALSQAPGCIPAAVSITTQGETLTLADRSGEPLRPFLVWLDSRAENEAQALRSVLDNETFYKTTGLPEVTGALPLAKLLWLRKHEPDTFVRAHKLLLLEDYLLHWLTGRFVSEKSLQTSTGWFDLHSDGLWHSGLAAAGASAELLPELLECGAPAGSLLPGPAAELGLPPNIPVVAGAMDQTAAALAAGCTRPGTVTETTGTALVMAACTDAPMFRSGHHVTVYRHALPDKYLYLPIGNTAGMALRWFRDEFCRDLPAGAAGYAALDALVQSVPCGCDGLAFLPFLSGSVDPDACPEARAVFFGARLSTTRAHFARSVMESVAFLLRDFFGMLNALGCPADTVYSLGGGARSAVWQQIKADACGRTFRVPVCSEATAMGAALLAGWGSGLIAPGVFPCRGESAVYLPDNARAPAYDTAYSLYKKLYSAVKPLYNAF</sequence>
<evidence type="ECO:0000256" key="3">
    <source>
        <dbReference type="ARBA" id="ARBA00022777"/>
    </source>
</evidence>
<evidence type="ECO:0000313" key="7">
    <source>
        <dbReference type="Proteomes" id="UP000431913"/>
    </source>
</evidence>
<dbReference type="Gene3D" id="3.30.420.40">
    <property type="match status" value="2"/>
</dbReference>
<dbReference type="EMBL" id="VUNJ01000001">
    <property type="protein sequence ID" value="MST90417.1"/>
    <property type="molecule type" value="Genomic_DNA"/>
</dbReference>
<feature type="domain" description="Carbohydrate kinase FGGY N-terminal" evidence="4">
    <location>
        <begin position="16"/>
        <end position="256"/>
    </location>
</feature>
<dbReference type="PANTHER" id="PTHR43095">
    <property type="entry name" value="SUGAR KINASE"/>
    <property type="match status" value="1"/>
</dbReference>
<dbReference type="Pfam" id="PF02782">
    <property type="entry name" value="FGGY_C"/>
    <property type="match status" value="1"/>
</dbReference>
<evidence type="ECO:0000259" key="4">
    <source>
        <dbReference type="Pfam" id="PF00370"/>
    </source>
</evidence>
<dbReference type="InterPro" id="IPR043129">
    <property type="entry name" value="ATPase_NBD"/>
</dbReference>
<evidence type="ECO:0000256" key="2">
    <source>
        <dbReference type="ARBA" id="ARBA00022679"/>
    </source>
</evidence>
<dbReference type="InterPro" id="IPR018484">
    <property type="entry name" value="FGGY_N"/>
</dbReference>
<name>A0A6I2TYP6_9FIRM</name>
<organism evidence="6 7">
    <name type="scientific">Ruthenibacterium lactatiformans</name>
    <dbReference type="NCBI Taxonomy" id="1550024"/>
    <lineage>
        <taxon>Bacteria</taxon>
        <taxon>Bacillati</taxon>
        <taxon>Bacillota</taxon>
        <taxon>Clostridia</taxon>
        <taxon>Eubacteriales</taxon>
        <taxon>Oscillospiraceae</taxon>
        <taxon>Ruthenibacterium</taxon>
    </lineage>
</organism>
<evidence type="ECO:0000259" key="5">
    <source>
        <dbReference type="Pfam" id="PF02782"/>
    </source>
</evidence>
<dbReference type="GO" id="GO:0005975">
    <property type="term" value="P:carbohydrate metabolic process"/>
    <property type="evidence" value="ECO:0007669"/>
    <property type="project" value="InterPro"/>
</dbReference>
<reference evidence="6 7" key="1">
    <citation type="submission" date="2019-08" db="EMBL/GenBank/DDBJ databases">
        <title>In-depth cultivation of the pig gut microbiome towards novel bacterial diversity and tailored functional studies.</title>
        <authorList>
            <person name="Wylensek D."/>
            <person name="Hitch T.C.A."/>
            <person name="Clavel T."/>
        </authorList>
    </citation>
    <scope>NUCLEOTIDE SEQUENCE [LARGE SCALE GENOMIC DNA]</scope>
    <source>
        <strain evidence="6 7">WCA3-601-WT-6J</strain>
    </source>
</reference>
<dbReference type="CDD" id="cd07773">
    <property type="entry name" value="ASKHA_NBD_FGGY_FK"/>
    <property type="match status" value="1"/>
</dbReference>
<dbReference type="PANTHER" id="PTHR43095:SF5">
    <property type="entry name" value="XYLULOSE KINASE"/>
    <property type="match status" value="1"/>
</dbReference>
<dbReference type="InterPro" id="IPR000577">
    <property type="entry name" value="Carb_kinase_FGGY"/>
</dbReference>
<keyword evidence="2" id="KW-0808">Transferase</keyword>
<evidence type="ECO:0000256" key="1">
    <source>
        <dbReference type="ARBA" id="ARBA00009156"/>
    </source>
</evidence>
<dbReference type="AlphaFoldDB" id="A0A6I2TYP6"/>
<dbReference type="InterPro" id="IPR050406">
    <property type="entry name" value="FGGY_Carb_Kinase"/>
</dbReference>
<protein>
    <recommendedName>
        <fullName evidence="8">Xylulokinase</fullName>
    </recommendedName>
</protein>
<dbReference type="SUPFAM" id="SSF53067">
    <property type="entry name" value="Actin-like ATPase domain"/>
    <property type="match status" value="2"/>
</dbReference>
<dbReference type="PIRSF" id="PIRSF000538">
    <property type="entry name" value="GlpK"/>
    <property type="match status" value="1"/>
</dbReference>
<gene>
    <name evidence="6" type="ORF">FYJ76_00470</name>
</gene>
<keyword evidence="3" id="KW-0418">Kinase</keyword>
<dbReference type="InterPro" id="IPR018485">
    <property type="entry name" value="FGGY_C"/>
</dbReference>
<feature type="domain" description="Carbohydrate kinase FGGY C-terminal" evidence="5">
    <location>
        <begin position="271"/>
        <end position="456"/>
    </location>
</feature>
<dbReference type="Pfam" id="PF00370">
    <property type="entry name" value="FGGY_N"/>
    <property type="match status" value="1"/>
</dbReference>
<proteinExistence type="inferred from homology"/>
<dbReference type="RefSeq" id="WP_154521135.1">
    <property type="nucleotide sequence ID" value="NZ_VUNJ01000001.1"/>
</dbReference>